<accession>A0A1J5PWS4</accession>
<organism evidence="1">
    <name type="scientific">mine drainage metagenome</name>
    <dbReference type="NCBI Taxonomy" id="410659"/>
    <lineage>
        <taxon>unclassified sequences</taxon>
        <taxon>metagenomes</taxon>
        <taxon>ecological metagenomes</taxon>
    </lineage>
</organism>
<name>A0A1J5PWS4_9ZZZZ</name>
<reference evidence="1" key="1">
    <citation type="submission" date="2016-10" db="EMBL/GenBank/DDBJ databases">
        <title>Sequence of Gallionella enrichment culture.</title>
        <authorList>
            <person name="Poehlein A."/>
            <person name="Muehling M."/>
            <person name="Daniel R."/>
        </authorList>
    </citation>
    <scope>NUCLEOTIDE SEQUENCE</scope>
</reference>
<proteinExistence type="predicted"/>
<comment type="caution">
    <text evidence="1">The sequence shown here is derived from an EMBL/GenBank/DDBJ whole genome shotgun (WGS) entry which is preliminary data.</text>
</comment>
<evidence type="ECO:0000313" key="1">
    <source>
        <dbReference type="EMBL" id="OIQ68069.1"/>
    </source>
</evidence>
<gene>
    <name evidence="1" type="ORF">GALL_503460</name>
</gene>
<dbReference type="AlphaFoldDB" id="A0A1J5PWS4"/>
<protein>
    <submittedName>
        <fullName evidence="1">Uncharacterized protein</fullName>
    </submittedName>
</protein>
<sequence>MSLRAWLLALVAALGGGFIAGRWSIPHGKPIPLIVGPSRALPEHDLSPAGQVRTVIVTRIVPGKPAAPPAPVPPELGQHLETTDTTLSGGILHDALFGRVEGQRLTLRNVQWLDTPTGPGTLGDTRTITAPVSLLLPAPPAPPRWGALALAGLQNGRPVYGAALEYWRGPVGLQVGTVGNVVFAGAGVRW</sequence>
<dbReference type="EMBL" id="MLJW01005526">
    <property type="protein sequence ID" value="OIQ68069.1"/>
    <property type="molecule type" value="Genomic_DNA"/>
</dbReference>